<dbReference type="PANTHER" id="PTHR10920:SF18">
    <property type="entry name" value="RRNA METHYLTRANSFERASE 2, MITOCHONDRIAL"/>
    <property type="match status" value="1"/>
</dbReference>
<keyword evidence="3" id="KW-0489">Methyltransferase</keyword>
<dbReference type="InterPro" id="IPR015507">
    <property type="entry name" value="rRNA-MeTfrase_E"/>
</dbReference>
<name>A0A316UAC8_9BASI</name>
<proteinExistence type="inferred from homology"/>
<evidence type="ECO:0000256" key="4">
    <source>
        <dbReference type="ARBA" id="ARBA00022679"/>
    </source>
</evidence>
<reference evidence="9 10" key="1">
    <citation type="journal article" date="2018" name="Mol. Biol. Evol.">
        <title>Broad Genomic Sampling Reveals a Smut Pathogenic Ancestry of the Fungal Clade Ustilaginomycotina.</title>
        <authorList>
            <person name="Kijpornyongpan T."/>
            <person name="Mondo S.J."/>
            <person name="Barry K."/>
            <person name="Sandor L."/>
            <person name="Lee J."/>
            <person name="Lipzen A."/>
            <person name="Pangilinan J."/>
            <person name="LaButti K."/>
            <person name="Hainaut M."/>
            <person name="Henrissat B."/>
            <person name="Grigoriev I.V."/>
            <person name="Spatafora J.W."/>
            <person name="Aime M.C."/>
        </authorList>
    </citation>
    <scope>NUCLEOTIDE SEQUENCE [LARGE SCALE GENOMIC DNA]</scope>
    <source>
        <strain evidence="9 10">MCA 4718</strain>
    </source>
</reference>
<dbReference type="GO" id="GO:0008650">
    <property type="term" value="F:rRNA (uridine-2'-O-)-methyltransferase activity"/>
    <property type="evidence" value="ECO:0007669"/>
    <property type="project" value="TreeGrafter"/>
</dbReference>
<keyword evidence="2" id="KW-0698">rRNA processing</keyword>
<evidence type="ECO:0000313" key="9">
    <source>
        <dbReference type="EMBL" id="PWN22180.1"/>
    </source>
</evidence>
<feature type="domain" description="Ribosomal RNA methyltransferase FtsJ" evidence="8">
    <location>
        <begin position="103"/>
        <end position="345"/>
    </location>
</feature>
<evidence type="ECO:0000256" key="7">
    <source>
        <dbReference type="SAM" id="SignalP"/>
    </source>
</evidence>
<dbReference type="RefSeq" id="XP_025349340.1">
    <property type="nucleotide sequence ID" value="XM_025494120.1"/>
</dbReference>
<dbReference type="InterPro" id="IPR002877">
    <property type="entry name" value="RNA_MeTrfase_FtsJ_dom"/>
</dbReference>
<evidence type="ECO:0000256" key="1">
    <source>
        <dbReference type="ARBA" id="ARBA00009258"/>
    </source>
</evidence>
<sequence>MYTAAVGAWGCVAVVQAPALASTSFSLACSQATQVASRALAGAARNFTTDAVCLAKKKSASTSRYTSRQSSDPYVLARTSQSHASSLALPSSSSQDDLPGEKFVSRSAFKLFQLEEKHHFLAPRKGKGRGRERVILDLGAAPGGWTQMALRLLRNSSSSVESSTEGQAEEGVVRRPPIFALDLLPLHPSVQALPGVNFIQGDFESEDVKKELAERVRLHRSQGGEEAIDDKVDVILSDMLANTTGSSLRDGALSLSLLHHLYHFAQRHLVASPSSFLVLKIFPSPEAEAFRRRMLQYSASSGKKRASVEEQSGAIKGGAFETVKTEKPPGSRKESREVYWVCKGFRGSEKCWTLDEWYEMEEAAG</sequence>
<feature type="signal peptide" evidence="7">
    <location>
        <begin position="1"/>
        <end position="21"/>
    </location>
</feature>
<dbReference type="OrthoDB" id="20105at2759"/>
<keyword evidence="5" id="KW-0949">S-adenosyl-L-methionine</keyword>
<dbReference type="GeneID" id="37015854"/>
<dbReference type="InterPro" id="IPR050082">
    <property type="entry name" value="RNA_methyltr_RlmE"/>
</dbReference>
<evidence type="ECO:0000259" key="8">
    <source>
        <dbReference type="Pfam" id="PF01728"/>
    </source>
</evidence>
<comment type="similarity">
    <text evidence="1">Belongs to the class I-like SAM-binding methyltransferase superfamily. RNA methyltransferase RlmE family.</text>
</comment>
<evidence type="ECO:0000256" key="2">
    <source>
        <dbReference type="ARBA" id="ARBA00022552"/>
    </source>
</evidence>
<evidence type="ECO:0000256" key="3">
    <source>
        <dbReference type="ARBA" id="ARBA00022603"/>
    </source>
</evidence>
<dbReference type="STRING" id="1684307.A0A316UAC8"/>
<feature type="chain" id="PRO_5016389545" description="rRNA methyltransferase 2, mitochondrial" evidence="7">
    <location>
        <begin position="22"/>
        <end position="365"/>
    </location>
</feature>
<evidence type="ECO:0000256" key="6">
    <source>
        <dbReference type="ARBA" id="ARBA00041184"/>
    </source>
</evidence>
<dbReference type="HAMAP" id="MF_01547">
    <property type="entry name" value="RNA_methyltr_E"/>
    <property type="match status" value="1"/>
</dbReference>
<dbReference type="PANTHER" id="PTHR10920">
    <property type="entry name" value="RIBOSOMAL RNA METHYLTRANSFERASE"/>
    <property type="match status" value="1"/>
</dbReference>
<accession>A0A316UAC8</accession>
<protein>
    <recommendedName>
        <fullName evidence="6">rRNA methyltransferase 2, mitochondrial</fullName>
    </recommendedName>
</protein>
<dbReference type="AlphaFoldDB" id="A0A316UAC8"/>
<keyword evidence="7" id="KW-0732">Signal</keyword>
<keyword evidence="10" id="KW-1185">Reference proteome</keyword>
<dbReference type="SUPFAM" id="SSF53335">
    <property type="entry name" value="S-adenosyl-L-methionine-dependent methyltransferases"/>
    <property type="match status" value="1"/>
</dbReference>
<keyword evidence="4" id="KW-0808">Transferase</keyword>
<dbReference type="GO" id="GO:0005739">
    <property type="term" value="C:mitochondrion"/>
    <property type="evidence" value="ECO:0007669"/>
    <property type="project" value="TreeGrafter"/>
</dbReference>
<dbReference type="Pfam" id="PF01728">
    <property type="entry name" value="FtsJ"/>
    <property type="match status" value="1"/>
</dbReference>
<dbReference type="InterPro" id="IPR029063">
    <property type="entry name" value="SAM-dependent_MTases_sf"/>
</dbReference>
<gene>
    <name evidence="9" type="ORF">BCV69DRAFT_297481</name>
</gene>
<organism evidence="9 10">
    <name type="scientific">Pseudomicrostroma glucosiphilum</name>
    <dbReference type="NCBI Taxonomy" id="1684307"/>
    <lineage>
        <taxon>Eukaryota</taxon>
        <taxon>Fungi</taxon>
        <taxon>Dikarya</taxon>
        <taxon>Basidiomycota</taxon>
        <taxon>Ustilaginomycotina</taxon>
        <taxon>Exobasidiomycetes</taxon>
        <taxon>Microstromatales</taxon>
        <taxon>Microstromatales incertae sedis</taxon>
        <taxon>Pseudomicrostroma</taxon>
    </lineage>
</organism>
<dbReference type="EMBL" id="KZ819323">
    <property type="protein sequence ID" value="PWN22180.1"/>
    <property type="molecule type" value="Genomic_DNA"/>
</dbReference>
<dbReference type="Gene3D" id="3.40.50.150">
    <property type="entry name" value="Vaccinia Virus protein VP39"/>
    <property type="match status" value="1"/>
</dbReference>
<dbReference type="Proteomes" id="UP000245942">
    <property type="component" value="Unassembled WGS sequence"/>
</dbReference>
<evidence type="ECO:0000313" key="10">
    <source>
        <dbReference type="Proteomes" id="UP000245942"/>
    </source>
</evidence>
<evidence type="ECO:0000256" key="5">
    <source>
        <dbReference type="ARBA" id="ARBA00022691"/>
    </source>
</evidence>